<evidence type="ECO:0000259" key="4">
    <source>
        <dbReference type="Pfam" id="PF16325"/>
    </source>
</evidence>
<dbReference type="Pfam" id="PF01136">
    <property type="entry name" value="Peptidase_U32"/>
    <property type="match status" value="1"/>
</dbReference>
<dbReference type="Proteomes" id="UP000007721">
    <property type="component" value="Chromosome"/>
</dbReference>
<keyword evidence="6" id="KW-1185">Reference proteome</keyword>
<evidence type="ECO:0000256" key="1">
    <source>
        <dbReference type="ARBA" id="ARBA00022670"/>
    </source>
</evidence>
<dbReference type="GO" id="GO:0006508">
    <property type="term" value="P:proteolysis"/>
    <property type="evidence" value="ECO:0007669"/>
    <property type="project" value="UniProtKB-KW"/>
</dbReference>
<dbReference type="Gene3D" id="2.40.30.10">
    <property type="entry name" value="Translation factors"/>
    <property type="match status" value="1"/>
</dbReference>
<dbReference type="STRING" id="316067.Geob_1554"/>
<dbReference type="InterPro" id="IPR001539">
    <property type="entry name" value="Peptidase_U32"/>
</dbReference>
<organism evidence="5 6">
    <name type="scientific">Geotalea daltonii (strain DSM 22248 / JCM 15807 / FRC-32)</name>
    <name type="common">Geobacter daltonii</name>
    <dbReference type="NCBI Taxonomy" id="316067"/>
    <lineage>
        <taxon>Bacteria</taxon>
        <taxon>Pseudomonadati</taxon>
        <taxon>Thermodesulfobacteriota</taxon>
        <taxon>Desulfuromonadia</taxon>
        <taxon>Geobacterales</taxon>
        <taxon>Geobacteraceae</taxon>
        <taxon>Geotalea</taxon>
    </lineage>
</organism>
<keyword evidence="2" id="KW-0378">Hydrolase</keyword>
<dbReference type="MEROPS" id="U32.002"/>
<evidence type="ECO:0000313" key="5">
    <source>
        <dbReference type="EMBL" id="ACM19912.1"/>
    </source>
</evidence>
<dbReference type="KEGG" id="geo:Geob_1554"/>
<dbReference type="EMBL" id="CP001390">
    <property type="protein sequence ID" value="ACM19912.1"/>
    <property type="molecule type" value="Genomic_DNA"/>
</dbReference>
<dbReference type="AlphaFoldDB" id="B9M5F7"/>
<feature type="domain" description="Peptidase family U32 C-terminal" evidence="4">
    <location>
        <begin position="319"/>
        <end position="399"/>
    </location>
</feature>
<dbReference type="GO" id="GO:0008233">
    <property type="term" value="F:peptidase activity"/>
    <property type="evidence" value="ECO:0007669"/>
    <property type="project" value="UniProtKB-KW"/>
</dbReference>
<evidence type="ECO:0000256" key="3">
    <source>
        <dbReference type="ARBA" id="ARBA00038374"/>
    </source>
</evidence>
<dbReference type="OrthoDB" id="9807498at2"/>
<dbReference type="Pfam" id="PF16325">
    <property type="entry name" value="Peptidase_U32_C"/>
    <property type="match status" value="1"/>
</dbReference>
<dbReference type="PROSITE" id="PS01276">
    <property type="entry name" value="PEPTIDASE_U32"/>
    <property type="match status" value="1"/>
</dbReference>
<name>B9M5F7_GEODF</name>
<sequence>MKKPELLAPAGNMEKLRIAVHYGADAVYLGGKNFGLRNLADNFSTAELGGAVKYAHDHGVKVYLTINAFPDNKDLAELEQYLEELGNIPFDAYIAADPGVIEMIREVSPQRNIHLSTQANTTNWKSALFWQKQGLCRVNLAREMALTEMEEVRKRTTLELEAFVHGAMCISYSGRCLLSSVMSGRNANKGECTQPCRWNYAIVEETRPGEYFPIFEDNGGTFIFNSKDLCLLQYLPRLIDAGVDSLKIEGRMKGIYYVASVVRIYRHAIDSFFADPEGYQYDPRWLEELCKVSHRGYTTGFLLGPPKDIDHQYHSSYIRNHEFVAIVEDILSDGTVILEVRNRIKIGDTLEFIGPALSSHFHQLREITTDGGETVPAANPNQRIILRLAFNAERYDLVRREKSSQIPSRQ</sequence>
<keyword evidence="1" id="KW-0645">Protease</keyword>
<reference evidence="5 6" key="1">
    <citation type="submission" date="2009-01" db="EMBL/GenBank/DDBJ databases">
        <title>Complete sequence of Geobacter sp. FRC-32.</title>
        <authorList>
            <consortium name="US DOE Joint Genome Institute"/>
            <person name="Lucas S."/>
            <person name="Copeland A."/>
            <person name="Lapidus A."/>
            <person name="Glavina del Rio T."/>
            <person name="Dalin E."/>
            <person name="Tice H."/>
            <person name="Bruce D."/>
            <person name="Goodwin L."/>
            <person name="Pitluck S."/>
            <person name="Saunders E."/>
            <person name="Brettin T."/>
            <person name="Detter J.C."/>
            <person name="Han C."/>
            <person name="Larimer F."/>
            <person name="Land M."/>
            <person name="Hauser L."/>
            <person name="Kyrpides N."/>
            <person name="Ovchinnikova G."/>
            <person name="Kostka J."/>
            <person name="Richardson P."/>
        </authorList>
    </citation>
    <scope>NUCLEOTIDE SEQUENCE [LARGE SCALE GENOMIC DNA]</scope>
    <source>
        <strain evidence="6">DSM 22248 / JCM 15807 / FRC-32</strain>
    </source>
</reference>
<dbReference type="eggNOG" id="COG0826">
    <property type="taxonomic scope" value="Bacteria"/>
</dbReference>
<dbReference type="PANTHER" id="PTHR30217">
    <property type="entry name" value="PEPTIDASE U32 FAMILY"/>
    <property type="match status" value="1"/>
</dbReference>
<dbReference type="HOGENOM" id="CLU_011540_0_2_7"/>
<dbReference type="InterPro" id="IPR032525">
    <property type="entry name" value="Peptidase_U32_C"/>
</dbReference>
<accession>B9M5F7</accession>
<evidence type="ECO:0000313" key="6">
    <source>
        <dbReference type="Proteomes" id="UP000007721"/>
    </source>
</evidence>
<proteinExistence type="inferred from homology"/>
<dbReference type="InterPro" id="IPR051454">
    <property type="entry name" value="RNA/ubiquinone_mod_enzymes"/>
</dbReference>
<dbReference type="PANTHER" id="PTHR30217:SF6">
    <property type="entry name" value="TRNA HYDROXYLATION PROTEIN P"/>
    <property type="match status" value="1"/>
</dbReference>
<protein>
    <submittedName>
        <fullName evidence="5">Peptidase, U32 family</fullName>
    </submittedName>
</protein>
<evidence type="ECO:0000256" key="2">
    <source>
        <dbReference type="ARBA" id="ARBA00022801"/>
    </source>
</evidence>
<comment type="similarity">
    <text evidence="3">Belongs to the peptidase U32 family.</text>
</comment>
<dbReference type="RefSeq" id="WP_012646641.1">
    <property type="nucleotide sequence ID" value="NC_011979.1"/>
</dbReference>
<gene>
    <name evidence="5" type="ordered locus">Geob_1554</name>
</gene>